<evidence type="ECO:0000256" key="1">
    <source>
        <dbReference type="ARBA" id="ARBA00010396"/>
    </source>
</evidence>
<dbReference type="OMA" id="NPAKRTF"/>
<evidence type="ECO:0000256" key="2">
    <source>
        <dbReference type="ARBA" id="ARBA00022603"/>
    </source>
</evidence>
<dbReference type="HAMAP" id="MF_01007">
    <property type="entry name" value="16SrRNA_methyltr_H"/>
    <property type="match status" value="1"/>
</dbReference>
<dbReference type="InterPro" id="IPR002903">
    <property type="entry name" value="RsmH"/>
</dbReference>
<evidence type="ECO:0000313" key="6">
    <source>
        <dbReference type="Proteomes" id="UP000076078"/>
    </source>
</evidence>
<dbReference type="OrthoDB" id="16290at2759"/>
<dbReference type="Proteomes" id="UP000076078">
    <property type="component" value="Unassembled WGS sequence"/>
</dbReference>
<evidence type="ECO:0000313" key="5">
    <source>
        <dbReference type="EMBL" id="KYQ92252.1"/>
    </source>
</evidence>
<dbReference type="Pfam" id="PF01795">
    <property type="entry name" value="Methyltransf_5"/>
    <property type="match status" value="1"/>
</dbReference>
<dbReference type="AlphaFoldDB" id="A0A151ZE65"/>
<proteinExistence type="inferred from homology"/>
<dbReference type="Gene3D" id="3.40.50.150">
    <property type="entry name" value="Vaccinia Virus protein VP39"/>
    <property type="match status" value="1"/>
</dbReference>
<accession>A0A151ZE65</accession>
<dbReference type="InterPro" id="IPR023397">
    <property type="entry name" value="SAM-dep_MeTrfase_MraW_recog"/>
</dbReference>
<reference evidence="5 6" key="1">
    <citation type="submission" date="2015-12" db="EMBL/GenBank/DDBJ databases">
        <title>Dictyostelia acquired genes for synthesis and detection of signals that induce cell-type specialization by lateral gene transfer from prokaryotes.</title>
        <authorList>
            <person name="Gloeckner G."/>
            <person name="Schaap P."/>
        </authorList>
    </citation>
    <scope>NUCLEOTIDE SEQUENCE [LARGE SCALE GENOMIC DNA]</scope>
    <source>
        <strain evidence="5 6">TK</strain>
    </source>
</reference>
<evidence type="ECO:0000256" key="3">
    <source>
        <dbReference type="ARBA" id="ARBA00022679"/>
    </source>
</evidence>
<dbReference type="FunCoup" id="A0A151ZE65">
    <property type="interactions" value="42"/>
</dbReference>
<dbReference type="GO" id="GO:0071424">
    <property type="term" value="F:rRNA (cytosine-N4-)-methyltransferase activity"/>
    <property type="evidence" value="ECO:0007669"/>
    <property type="project" value="TreeGrafter"/>
</dbReference>
<dbReference type="InParanoid" id="A0A151ZE65"/>
<sequence length="360" mass="41640">MIRYWVNRVQCQWNSTYRFYSTSTLGGKNDYPSYQIHKPVMYREVLQRLKVQPGSIIVDCTFGLGGHTRNILESCKSCYVIAIDRDPEVFDLTKDLRKQYSDRLITLPGQFSQLGSLLRENRLNNLKISGILFDYGCSSYQIDSPHRGFSFKKELEGPLDMRMNSHSSSSLTAFQVINSFSESELRDIFYFLGEEKHTKMVTREILRIRQIAPIQTTSELVKIIESQIPYPAASKSISRIFRAIRMYVNDEIQEIEKGLKEAELVLEPNGHLVTISFHSIEDRIVKKFLQSTCTPSKFMDIDEYPQYPHDEFKPSFEIDEFPQPLLPTTEEIEWNSRSASAILRSAKRTSAPPLGQYLKD</sequence>
<name>A0A151ZE65_TIELA</name>
<dbReference type="SUPFAM" id="SSF53335">
    <property type="entry name" value="S-adenosyl-L-methionine-dependent methyltransferases"/>
    <property type="match status" value="1"/>
</dbReference>
<comment type="similarity">
    <text evidence="1">Belongs to the methyltransferase superfamily. RsmH family.</text>
</comment>
<protein>
    <recommendedName>
        <fullName evidence="7">S-adenosyl-methyltransferase</fullName>
    </recommendedName>
</protein>
<keyword evidence="2" id="KW-0489">Methyltransferase</keyword>
<dbReference type="PANTHER" id="PTHR11265:SF0">
    <property type="entry name" value="12S RRNA N4-METHYLCYTIDINE METHYLTRANSFERASE"/>
    <property type="match status" value="1"/>
</dbReference>
<dbReference type="PANTHER" id="PTHR11265">
    <property type="entry name" value="S-ADENOSYL-METHYLTRANSFERASE MRAW"/>
    <property type="match status" value="1"/>
</dbReference>
<keyword evidence="4" id="KW-0949">S-adenosyl-L-methionine</keyword>
<dbReference type="Gene3D" id="1.10.150.170">
    <property type="entry name" value="Putative methyltransferase TM0872, insert domain"/>
    <property type="match status" value="1"/>
</dbReference>
<dbReference type="InterPro" id="IPR029063">
    <property type="entry name" value="SAM-dependent_MTases_sf"/>
</dbReference>
<evidence type="ECO:0008006" key="7">
    <source>
        <dbReference type="Google" id="ProtNLM"/>
    </source>
</evidence>
<evidence type="ECO:0000256" key="4">
    <source>
        <dbReference type="ARBA" id="ARBA00022691"/>
    </source>
</evidence>
<keyword evidence="3" id="KW-0808">Transferase</keyword>
<dbReference type="NCBIfam" id="TIGR00006">
    <property type="entry name" value="16S rRNA (cytosine(1402)-N(4))-methyltransferase RsmH"/>
    <property type="match status" value="1"/>
</dbReference>
<dbReference type="PIRSF" id="PIRSF004486">
    <property type="entry name" value="MraW"/>
    <property type="match status" value="1"/>
</dbReference>
<dbReference type="STRING" id="361077.A0A151ZE65"/>
<dbReference type="GO" id="GO:0070475">
    <property type="term" value="P:rRNA base methylation"/>
    <property type="evidence" value="ECO:0007669"/>
    <property type="project" value="TreeGrafter"/>
</dbReference>
<dbReference type="EMBL" id="LODT01000031">
    <property type="protein sequence ID" value="KYQ92252.1"/>
    <property type="molecule type" value="Genomic_DNA"/>
</dbReference>
<gene>
    <name evidence="5" type="ORF">DLAC_07099</name>
</gene>
<comment type="caution">
    <text evidence="5">The sequence shown here is derived from an EMBL/GenBank/DDBJ whole genome shotgun (WGS) entry which is preliminary data.</text>
</comment>
<dbReference type="SUPFAM" id="SSF81799">
    <property type="entry name" value="Putative methyltransferase TM0872, insert domain"/>
    <property type="match status" value="1"/>
</dbReference>
<organism evidence="5 6">
    <name type="scientific">Tieghemostelium lacteum</name>
    <name type="common">Slime mold</name>
    <name type="synonym">Dictyostelium lacteum</name>
    <dbReference type="NCBI Taxonomy" id="361077"/>
    <lineage>
        <taxon>Eukaryota</taxon>
        <taxon>Amoebozoa</taxon>
        <taxon>Evosea</taxon>
        <taxon>Eumycetozoa</taxon>
        <taxon>Dictyostelia</taxon>
        <taxon>Dictyosteliales</taxon>
        <taxon>Raperosteliaceae</taxon>
        <taxon>Tieghemostelium</taxon>
    </lineage>
</organism>
<keyword evidence="6" id="KW-1185">Reference proteome</keyword>